<keyword evidence="2" id="KW-1185">Reference proteome</keyword>
<evidence type="ECO:0000313" key="1">
    <source>
        <dbReference type="EMBL" id="SFD74636.1"/>
    </source>
</evidence>
<dbReference type="STRING" id="54.SAMN02745121_01323"/>
<dbReference type="OrthoDB" id="283502at2"/>
<organism evidence="1 2">
    <name type="scientific">Nannocystis exedens</name>
    <dbReference type="NCBI Taxonomy" id="54"/>
    <lineage>
        <taxon>Bacteria</taxon>
        <taxon>Pseudomonadati</taxon>
        <taxon>Myxococcota</taxon>
        <taxon>Polyangia</taxon>
        <taxon>Nannocystales</taxon>
        <taxon>Nannocystaceae</taxon>
        <taxon>Nannocystis</taxon>
    </lineage>
</organism>
<evidence type="ECO:0008006" key="3">
    <source>
        <dbReference type="Google" id="ProtNLM"/>
    </source>
</evidence>
<evidence type="ECO:0000313" key="2">
    <source>
        <dbReference type="Proteomes" id="UP000199400"/>
    </source>
</evidence>
<accession>A0A1I1UV54</accession>
<protein>
    <recommendedName>
        <fullName evidence="3">Heat induced stress protein YflT</fullName>
    </recommendedName>
</protein>
<dbReference type="AlphaFoldDB" id="A0A1I1UV54"/>
<gene>
    <name evidence="1" type="ORF">SAMN02745121_01323</name>
</gene>
<reference evidence="2" key="1">
    <citation type="submission" date="2016-10" db="EMBL/GenBank/DDBJ databases">
        <authorList>
            <person name="Varghese N."/>
            <person name="Submissions S."/>
        </authorList>
    </citation>
    <scope>NUCLEOTIDE SEQUENCE [LARGE SCALE GENOMIC DNA]</scope>
    <source>
        <strain evidence="2">ATCC 25963</strain>
    </source>
</reference>
<proteinExistence type="predicted"/>
<dbReference type="EMBL" id="FOMX01000004">
    <property type="protein sequence ID" value="SFD74636.1"/>
    <property type="molecule type" value="Genomic_DNA"/>
</dbReference>
<dbReference type="Proteomes" id="UP000199400">
    <property type="component" value="Unassembled WGS sequence"/>
</dbReference>
<sequence length="168" mass="17477">MTPIGMKTVIALFDTAADAKYAVDALLLRKYDRSDISVVANDLATLHEAPAHVGQIAAGALSTLVGLAAFAVPYAGPVLAAGPILGALGTVGAEDIDQPDWLGPALVKIGIPEAEARKYSEAFNRGGAVVTVRTREIDADNVARLLSACGAVDVDERVRPESRRRSTG</sequence>
<dbReference type="RefSeq" id="WP_143140279.1">
    <property type="nucleotide sequence ID" value="NZ_FOMX01000004.1"/>
</dbReference>
<name>A0A1I1UV54_9BACT</name>